<name>A0A1F7GYR0_9BACT</name>
<dbReference type="Proteomes" id="UP000177913">
    <property type="component" value="Unassembled WGS sequence"/>
</dbReference>
<dbReference type="SUPFAM" id="SSF52540">
    <property type="entry name" value="P-loop containing nucleoside triphosphate hydrolases"/>
    <property type="match status" value="1"/>
</dbReference>
<dbReference type="EMBL" id="MFZO01000044">
    <property type="protein sequence ID" value="OGK23652.1"/>
    <property type="molecule type" value="Genomic_DNA"/>
</dbReference>
<dbReference type="Gene3D" id="3.40.50.300">
    <property type="entry name" value="P-loop containing nucleotide triphosphate hydrolases"/>
    <property type="match status" value="1"/>
</dbReference>
<organism evidence="2 3">
    <name type="scientific">Candidatus Roizmanbacteria bacterium RIFCSPHIGHO2_02_FULL_38_11</name>
    <dbReference type="NCBI Taxonomy" id="1802039"/>
    <lineage>
        <taxon>Bacteria</taxon>
        <taxon>Candidatus Roizmaniibacteriota</taxon>
    </lineage>
</organism>
<dbReference type="AlphaFoldDB" id="A0A1F7GYR0"/>
<comment type="caution">
    <text evidence="2">The sequence shown here is derived from an EMBL/GenBank/DDBJ whole genome shotgun (WGS) entry which is preliminary data.</text>
</comment>
<feature type="domain" description="AAA" evidence="1">
    <location>
        <begin position="61"/>
        <end position="190"/>
    </location>
</feature>
<sequence length="476" mass="54828">MTTEKKEKIFKYLQDQIAQADFRARAYVFDENNNKNPTRNCFVRLRMFLRNFISGQIAIRWLVITGFRGVGKTTLLSQLYFETDTQRVDKLYLSVDQITQLIGVSLIEVLTVYEEIIGTAFERLEKPLILFLDEVQYDKKWAITLKSIYDRTNKIFIFATGSSALSLQNNPDVARRTISEKLFPMSFTEYIKIKNTKFEISGLANDLRTAIFKSNNAERVYTSVKFLEPKVRKYWLDIERMEIDRYMKYGTLPFAVKLKNEGLVYDQIKKIIDRIVSIDIVEQSQFKSDIISKIPEVLYTVAASDMLSVTNLAKDLDISKITLTEILSILEKTETLIRIYPYGSHMTQVRKPSKYLFASPAFRSMYYNFISNTIGETSYMGKLLEDTIGLYLTRNLWASAYSLTYDSSQGGADFIIRVGQDNIILESGYGEKGFLQISNTNKRVKSKYGLVISTAPLKLNEEKNAVTVPLSYFLLI</sequence>
<gene>
    <name evidence="2" type="ORF">A3C25_00870</name>
</gene>
<dbReference type="InterPro" id="IPR041682">
    <property type="entry name" value="AAA_14"/>
</dbReference>
<protein>
    <recommendedName>
        <fullName evidence="1">AAA domain-containing protein</fullName>
    </recommendedName>
</protein>
<accession>A0A1F7GYR0</accession>
<proteinExistence type="predicted"/>
<evidence type="ECO:0000259" key="1">
    <source>
        <dbReference type="Pfam" id="PF13173"/>
    </source>
</evidence>
<dbReference type="PANTHER" id="PTHR42990:SF1">
    <property type="entry name" value="AAA+ ATPASE DOMAIN-CONTAINING PROTEIN"/>
    <property type="match status" value="1"/>
</dbReference>
<evidence type="ECO:0000313" key="3">
    <source>
        <dbReference type="Proteomes" id="UP000177913"/>
    </source>
</evidence>
<reference evidence="2 3" key="1">
    <citation type="journal article" date="2016" name="Nat. Commun.">
        <title>Thousands of microbial genomes shed light on interconnected biogeochemical processes in an aquifer system.</title>
        <authorList>
            <person name="Anantharaman K."/>
            <person name="Brown C.T."/>
            <person name="Hug L.A."/>
            <person name="Sharon I."/>
            <person name="Castelle C.J."/>
            <person name="Probst A.J."/>
            <person name="Thomas B.C."/>
            <person name="Singh A."/>
            <person name="Wilkins M.J."/>
            <person name="Karaoz U."/>
            <person name="Brodie E.L."/>
            <person name="Williams K.H."/>
            <person name="Hubbard S.S."/>
            <person name="Banfield J.F."/>
        </authorList>
    </citation>
    <scope>NUCLEOTIDE SEQUENCE [LARGE SCALE GENOMIC DNA]</scope>
</reference>
<dbReference type="PANTHER" id="PTHR42990">
    <property type="entry name" value="ATPASE"/>
    <property type="match status" value="1"/>
</dbReference>
<dbReference type="InterPro" id="IPR027417">
    <property type="entry name" value="P-loop_NTPase"/>
</dbReference>
<evidence type="ECO:0000313" key="2">
    <source>
        <dbReference type="EMBL" id="OGK23652.1"/>
    </source>
</evidence>
<dbReference type="Pfam" id="PF13173">
    <property type="entry name" value="AAA_14"/>
    <property type="match status" value="1"/>
</dbReference>